<dbReference type="EMBL" id="WTYA01000005">
    <property type="protein sequence ID" value="MXP28686.1"/>
    <property type="molecule type" value="Genomic_DNA"/>
</dbReference>
<feature type="domain" description="Tetrapyrrole biosynthesis uroporphyrinogen III synthase" evidence="2">
    <location>
        <begin position="37"/>
        <end position="211"/>
    </location>
</feature>
<sequence length="220" mass="22944">MRPEPGWSSTAGGAAALGIAVIGAPLFVAESLVWSLPGTKFDGLLIGSARVFDSIGDKIASLRGVPVYAVGQATADAALAEGFEVARTGNGNLQQLLGELADTEMSLLRLMGEDHVTLDPPNSIALTEVVTYRMKARPVTPELAQKAQERSAVVALHSASAARHWASECDRLGVARQLLVILALSQRIAAAAGEGWRSVHIADCPEDAALLAKGKLLCKG</sequence>
<reference evidence="3 4" key="1">
    <citation type="submission" date="2019-12" db="EMBL/GenBank/DDBJ databases">
        <title>Genomic-based taxomic classification of the family Erythrobacteraceae.</title>
        <authorList>
            <person name="Xu L."/>
        </authorList>
    </citation>
    <scope>NUCLEOTIDE SEQUENCE [LARGE SCALE GENOMIC DNA]</scope>
    <source>
        <strain evidence="3 4">KEMB 9005-328</strain>
    </source>
</reference>
<dbReference type="Pfam" id="PF02602">
    <property type="entry name" value="HEM4"/>
    <property type="match status" value="1"/>
</dbReference>
<evidence type="ECO:0000313" key="4">
    <source>
        <dbReference type="Proteomes" id="UP000439780"/>
    </source>
</evidence>
<dbReference type="RefSeq" id="WP_160752985.1">
    <property type="nucleotide sequence ID" value="NZ_WTYA01000005.1"/>
</dbReference>
<keyword evidence="1" id="KW-1133">Transmembrane helix</keyword>
<dbReference type="Gene3D" id="3.40.50.10090">
    <property type="match status" value="2"/>
</dbReference>
<dbReference type="GO" id="GO:0033014">
    <property type="term" value="P:tetrapyrrole biosynthetic process"/>
    <property type="evidence" value="ECO:0007669"/>
    <property type="project" value="InterPro"/>
</dbReference>
<proteinExistence type="predicted"/>
<comment type="caution">
    <text evidence="3">The sequence shown here is derived from an EMBL/GenBank/DDBJ whole genome shotgun (WGS) entry which is preliminary data.</text>
</comment>
<keyword evidence="1" id="KW-0812">Transmembrane</keyword>
<evidence type="ECO:0000313" key="3">
    <source>
        <dbReference type="EMBL" id="MXP28686.1"/>
    </source>
</evidence>
<dbReference type="OrthoDB" id="7424801at2"/>
<dbReference type="SUPFAM" id="SSF69618">
    <property type="entry name" value="HemD-like"/>
    <property type="match status" value="1"/>
</dbReference>
<dbReference type="Proteomes" id="UP000439780">
    <property type="component" value="Unassembled WGS sequence"/>
</dbReference>
<accession>A0A845AJF3</accession>
<evidence type="ECO:0000256" key="1">
    <source>
        <dbReference type="SAM" id="Phobius"/>
    </source>
</evidence>
<dbReference type="GO" id="GO:0004852">
    <property type="term" value="F:uroporphyrinogen-III synthase activity"/>
    <property type="evidence" value="ECO:0007669"/>
    <property type="project" value="InterPro"/>
</dbReference>
<keyword evidence="4" id="KW-1185">Reference proteome</keyword>
<evidence type="ECO:0000259" key="2">
    <source>
        <dbReference type="Pfam" id="PF02602"/>
    </source>
</evidence>
<name>A0A845AJF3_9SPHN</name>
<dbReference type="InterPro" id="IPR036108">
    <property type="entry name" value="4pyrrol_syn_uPrphyn_synt_sf"/>
</dbReference>
<feature type="transmembrane region" description="Helical" evidence="1">
    <location>
        <begin position="12"/>
        <end position="36"/>
    </location>
</feature>
<gene>
    <name evidence="3" type="ORF">GRI58_07615</name>
</gene>
<organism evidence="3 4">
    <name type="scientific">Qipengyuania algicida</name>
    <dbReference type="NCBI Taxonomy" id="1836209"/>
    <lineage>
        <taxon>Bacteria</taxon>
        <taxon>Pseudomonadati</taxon>
        <taxon>Pseudomonadota</taxon>
        <taxon>Alphaproteobacteria</taxon>
        <taxon>Sphingomonadales</taxon>
        <taxon>Erythrobacteraceae</taxon>
        <taxon>Qipengyuania</taxon>
    </lineage>
</organism>
<keyword evidence="1" id="KW-0472">Membrane</keyword>
<dbReference type="CDD" id="cd06578">
    <property type="entry name" value="HemD"/>
    <property type="match status" value="1"/>
</dbReference>
<dbReference type="AlphaFoldDB" id="A0A845AJF3"/>
<dbReference type="InterPro" id="IPR003754">
    <property type="entry name" value="4pyrrol_synth_uPrphyn_synth"/>
</dbReference>
<protein>
    <submittedName>
        <fullName evidence="3">Uroporphyrinogen-III synthase</fullName>
    </submittedName>
</protein>